<dbReference type="Pfam" id="PF00109">
    <property type="entry name" value="ketoacyl-synt"/>
    <property type="match status" value="1"/>
</dbReference>
<reference evidence="12" key="1">
    <citation type="submission" date="2016-05" db="EMBL/GenBank/DDBJ databases">
        <authorList>
            <person name="Lavstsen T."/>
            <person name="Jespersen J.S."/>
        </authorList>
    </citation>
    <scope>NUCLEOTIDE SEQUENCE</scope>
    <source>
        <strain evidence="12">NK17</strain>
    </source>
</reference>
<dbReference type="Pfam" id="PF14765">
    <property type="entry name" value="PS-DH"/>
    <property type="match status" value="1"/>
</dbReference>
<feature type="region of interest" description="C-terminal hotdog fold" evidence="8">
    <location>
        <begin position="1103"/>
        <end position="1261"/>
    </location>
</feature>
<dbReference type="GO" id="GO:0016491">
    <property type="term" value="F:oxidoreductase activity"/>
    <property type="evidence" value="ECO:0007669"/>
    <property type="project" value="UniProtKB-KW"/>
</dbReference>
<dbReference type="Gene3D" id="3.40.50.720">
    <property type="entry name" value="NAD(P)-binding Rossmann-like Domain"/>
    <property type="match status" value="2"/>
</dbReference>
<dbReference type="InterPro" id="IPR016035">
    <property type="entry name" value="Acyl_Trfase/lysoPLipase"/>
</dbReference>
<dbReference type="InterPro" id="IPR014030">
    <property type="entry name" value="Ketoacyl_synth_N"/>
</dbReference>
<sequence>MGSMINAPGREPIAIIGLSCKFAGSASTPENLWEMLAEGRNAWSEIPTSRFNAKGTHHPNHEKLNTTNAKGAHFLEEDVGLFDAAFFNFSAETASALDPQFRLQLESAYEALENAGLPLSRIRNSNTSVYAGVFAHDYHEGLIRDEDQLPRFLPIGTFSAMSSNRISHFFDLRGASMTIDTGCSTTLVALHQAVNSLRNRESDMSIVSGANLLLTPDMFKVFGSLGMLSPDGKSYAFDSRANGYGRGEGVATIVIKRLDDALACGDPVRAVIRETFLNQDGKTETITTPSQAAQEELMHECYRRAGLDPRDTQYFEAHGTGTPTGDPIEARAIAAVFGGSHRQEPLRIGSLKTNIGHTEAVSGLAGLIKVVLALEKNQIPPSINFEKPNPKLALENWGLEVATSLEPWPSSNPHQPRRASLNNFGFGGSNSHVILEGAESFVSRPGRSERGVKTDDSGTVLVFSGRDERACQRMVSNVKEYLQSHKTTQVSELVRNLSYTLGNRRTLFPWVAAGLVRVQNDSMGAIIQALESPSFTPVRTLSRRPRIGMVFTGQGAQWHAMGRELMDLYPVFTSSLKESERHLKSLGAKWSLLEEMKRSEQTSRVNSTELSIPICVALQIALVRLLESWGIMPTAVVSHSSGEIAAAYAAGALTLGQAMAAAHYRAALAADPNMRLVGEKGGMLAIGLGATEAQEYVDNLATSGKAVVACINSPESVTIAGDVSAVEELEEVCKQSSIFSRRLRVDTGYHSHHMQPIAGPYLELLRQHMPDVVDDDEEPDLDTPAVAFSSAVTGGRIDSLRQIASPEHWVDSLLQPVQFVEAVIDMILGDHGESGGSNVDVLLEVGPHTALAAPVREILSMANFEGLDIPYYGCLTRKEPAGDTMRATAVNLLLEGLPLDMHRINFPVGASQLHVLTDLPSYPWNHNNRHWQESRLNRSIRAREQQPHALLGSLVPSINTETSTHWRNILRVGDSPWLRDHVVQDNIVYPGAGYVCLAIEAAKQLAAIESTSTTKEITGYRLRDVELLAALVVPDDSNGIEVQTKLYQADARIIGARGWRQFEITSATLESRWTLHAKGLVIVEFDDTPESELKLELRPLSGYTRHVDPEDMFSSLRSRGIYHGPLFQNTLRIEQDGREDRSVSHVAIADTSVPDDLPSNTVLHPTTLDSVILSSYSALPGVGSEENDAKLPYSISSLWVSNNISHEAGHAFQCHTSLSHKTARNFRADAVVYDEHVSGARRRLLEMQGLVCQSMGRSRADLTDKSHNKWEEELCTKIEWAPDLSLRQPKAVEKFKQQHARPATDIDKEVVIRLRRVSVYFCHDVLKGLTNEDIAQLEPHHKKFLRWMQDQIDLAASGQQGPGSEKWTSDGTTTREREIALAAKQSVEGEMVCHLGPKTLSILRQERPALEVMMEDRLLYRYYAEAFRMGPSLVQLAALLRQVVHKNPRARILEIGGGTGGATRHMLKAIGTAADGGPRAASWHFTDISSGFFEAARTEFAEWSEILKFDKLDIEKDPATQGFDLASYDIVVACEVLHATKSMARTMANVRSLMKPGGTLLMMETTQDQVDIQYTFGLLPGWWLSEEPQRQSSPSLTIPFFDPVLKEAGFSGVDLDIRDCESDDMYSISVIMTRAEAEQNQASSRYSEDTTIVISRKVPPPSWMIDSLKGAIRASTGGAAPAVFSLEDVTDGNAYAGKICVFLGDIMQPILPSIDQGTFEAVKAMTNNCKGLLWVSVSGAVECASPDSSLSHGLLRTLRNEFLGRRYISLDLEGPIATSCLSSSAVSTITNVIELGFNHVQAENSSPFDFEYAERDGILLVPRLFKDREHNQLVAPQPALEWDQPEAILSEERFLQQDRPLRLEVGIDGLLDTLAFGDYDVESKSPLAPDMVEIEPRAYGLNFRDVMVAMGQLKERVMGLECSGVITCLGTEAQGKGFKVGDPVIALLLGPFASRAQIPWHGVVHMPQNMSFEDAASVPMVFGTAYVGLVDTARFRPGQSILIHSAAGGVGQAAIMLAKHLGAGEIFVTVSSQEKRELMSRQYGIPDDHIFSSRNLSFAAAILAATNGRGVDVVLNSLAGPLLQASFDVLATFGHLVEIGKKDLEGDSLLGMGTFSRVAAYSSLDMMTLLRCRGNDIHRVLSDISRLMQEEVLKPVYPCTVYSIGDVTKAFRLLQTGKHMGKIVLSIKPNDMVMVRPRVAIAARLRPDASYLLVGGIGGLGRSIAHWLVSHGAKNLIVMSRSAGNVRKSGAFVAELRGAGCRVQAISCDVTKAGDLAKAVRTCEKEGLPPVRGVVQGAMVLQDSVFEHMTLDDWQTCIGPKVDSTRNLHVQWSQPGSLDFFVMLSSFSGILGIVSQANYAAGSAYQDAMARWRSARGLPGVSVDLGAVKGVGYVAETAGVADRMRAAGETLMLEEKAVHRALQAAIAHPTEQPQILLGLNTGPGPQWDEQGKSQMSRDARFLPLRYRAHQSEESGMKQDLPAGGSDGHTLAGKLAGAESAETAAGLVGEAIAAKLAVIFMLPAQEIDLTQPPAQYGIDSLVAVELRNMLMLQAGAEVSIFNIIQSVSLAALALQVVAKSRFVPSQDAPAFGIEAR</sequence>
<dbReference type="InterPro" id="IPR020843">
    <property type="entry name" value="ER"/>
</dbReference>
<dbReference type="Gene3D" id="1.10.1200.10">
    <property type="entry name" value="ACP-like"/>
    <property type="match status" value="1"/>
</dbReference>
<dbReference type="InterPro" id="IPR049552">
    <property type="entry name" value="PKS_DH_N"/>
</dbReference>
<dbReference type="InterPro" id="IPR020806">
    <property type="entry name" value="PKS_PP-bd"/>
</dbReference>
<dbReference type="Pfam" id="PF08659">
    <property type="entry name" value="KR"/>
    <property type="match status" value="1"/>
</dbReference>
<dbReference type="InterPro" id="IPR049551">
    <property type="entry name" value="PKS_DH_C"/>
</dbReference>
<dbReference type="FunFam" id="3.40.50.720:FF:000209">
    <property type="entry name" value="Polyketide synthase Pks12"/>
    <property type="match status" value="1"/>
</dbReference>
<dbReference type="Gene3D" id="3.10.129.110">
    <property type="entry name" value="Polyketide synthase dehydratase"/>
    <property type="match status" value="1"/>
</dbReference>
<dbReference type="EMBL" id="KX190823">
    <property type="protein sequence ID" value="APX44012.1"/>
    <property type="molecule type" value="mRNA"/>
</dbReference>
<evidence type="ECO:0000259" key="11">
    <source>
        <dbReference type="PROSITE" id="PS52019"/>
    </source>
</evidence>
<feature type="domain" description="PKS/mFAS DH" evidence="11">
    <location>
        <begin position="948"/>
        <end position="1261"/>
    </location>
</feature>
<evidence type="ECO:0000256" key="8">
    <source>
        <dbReference type="PROSITE-ProRule" id="PRU01363"/>
    </source>
</evidence>
<dbReference type="SUPFAM" id="SSF53335">
    <property type="entry name" value="S-adenosyl-L-methionine-dependent methyltransferases"/>
    <property type="match status" value="1"/>
</dbReference>
<dbReference type="SMART" id="SM00829">
    <property type="entry name" value="PKS_ER"/>
    <property type="match status" value="1"/>
</dbReference>
<dbReference type="InterPro" id="IPR032821">
    <property type="entry name" value="PKS_assoc"/>
</dbReference>
<dbReference type="InterPro" id="IPR049900">
    <property type="entry name" value="PKS_mFAS_DH"/>
</dbReference>
<protein>
    <submittedName>
        <fullName evidence="12">Polyketide synthase</fullName>
    </submittedName>
</protein>
<dbReference type="InterPro" id="IPR016036">
    <property type="entry name" value="Malonyl_transacylase_ACP-bd"/>
</dbReference>
<dbReference type="SUPFAM" id="SSF50129">
    <property type="entry name" value="GroES-like"/>
    <property type="match status" value="1"/>
</dbReference>
<dbReference type="SMART" id="SM00825">
    <property type="entry name" value="PKS_KS"/>
    <property type="match status" value="1"/>
</dbReference>
<dbReference type="InterPro" id="IPR036291">
    <property type="entry name" value="NAD(P)-bd_dom_sf"/>
</dbReference>
<dbReference type="Pfam" id="PF21089">
    <property type="entry name" value="PKS_DH_N"/>
    <property type="match status" value="1"/>
</dbReference>
<feature type="active site" description="Proton acceptor; for dehydratase activity" evidence="8">
    <location>
        <position position="981"/>
    </location>
</feature>
<dbReference type="PROSITE" id="PS00012">
    <property type="entry name" value="PHOSPHOPANTETHEINE"/>
    <property type="match status" value="1"/>
</dbReference>
<dbReference type="SMART" id="SM00827">
    <property type="entry name" value="PKS_AT"/>
    <property type="match status" value="1"/>
</dbReference>
<dbReference type="Gene3D" id="3.40.366.10">
    <property type="entry name" value="Malonyl-Coenzyme A Acyl Carrier Protein, domain 2"/>
    <property type="match status" value="1"/>
</dbReference>
<dbReference type="InterPro" id="IPR001227">
    <property type="entry name" value="Ac_transferase_dom_sf"/>
</dbReference>
<dbReference type="Pfam" id="PF13602">
    <property type="entry name" value="ADH_zinc_N_2"/>
    <property type="match status" value="1"/>
</dbReference>
<dbReference type="Gene3D" id="3.40.50.150">
    <property type="entry name" value="Vaccinia Virus protein VP39"/>
    <property type="match status" value="1"/>
</dbReference>
<dbReference type="InterPro" id="IPR014031">
    <property type="entry name" value="Ketoacyl_synth_C"/>
</dbReference>
<feature type="domain" description="Ketosynthase family 3 (KS3)" evidence="10">
    <location>
        <begin position="10"/>
        <end position="437"/>
    </location>
</feature>
<evidence type="ECO:0000313" key="12">
    <source>
        <dbReference type="EMBL" id="APX44012.1"/>
    </source>
</evidence>
<dbReference type="CDD" id="cd05274">
    <property type="entry name" value="KR_FAS_SDR_x"/>
    <property type="match status" value="1"/>
</dbReference>
<evidence type="ECO:0000256" key="6">
    <source>
        <dbReference type="ARBA" id="ARBA00023268"/>
    </source>
</evidence>
<evidence type="ECO:0000256" key="7">
    <source>
        <dbReference type="ARBA" id="ARBA00023315"/>
    </source>
</evidence>
<dbReference type="CDD" id="cd02440">
    <property type="entry name" value="AdoMet_MTases"/>
    <property type="match status" value="1"/>
</dbReference>
<dbReference type="InterPro" id="IPR050091">
    <property type="entry name" value="PKS_NRPS_Biosynth_Enz"/>
</dbReference>
<dbReference type="PROSITE" id="PS52019">
    <property type="entry name" value="PKS_MFAS_DH"/>
    <property type="match status" value="1"/>
</dbReference>
<dbReference type="Pfam" id="PF00698">
    <property type="entry name" value="Acyl_transf_1"/>
    <property type="match status" value="1"/>
</dbReference>
<dbReference type="SUPFAM" id="SSF53901">
    <property type="entry name" value="Thiolase-like"/>
    <property type="match status" value="1"/>
</dbReference>
<dbReference type="InterPro" id="IPR013217">
    <property type="entry name" value="Methyltransf_12"/>
</dbReference>
<dbReference type="PANTHER" id="PTHR43775">
    <property type="entry name" value="FATTY ACID SYNTHASE"/>
    <property type="match status" value="1"/>
</dbReference>
<dbReference type="InterPro" id="IPR029063">
    <property type="entry name" value="SAM-dependent_MTases_sf"/>
</dbReference>
<evidence type="ECO:0000256" key="3">
    <source>
        <dbReference type="ARBA" id="ARBA00022679"/>
    </source>
</evidence>
<dbReference type="CDD" id="cd05195">
    <property type="entry name" value="enoyl_red"/>
    <property type="match status" value="1"/>
</dbReference>
<dbReference type="PROSITE" id="PS50075">
    <property type="entry name" value="CARRIER"/>
    <property type="match status" value="1"/>
</dbReference>
<dbReference type="InterPro" id="IPR006162">
    <property type="entry name" value="Ppantetheine_attach_site"/>
</dbReference>
<dbReference type="GO" id="GO:0031177">
    <property type="term" value="F:phosphopantetheine binding"/>
    <property type="evidence" value="ECO:0007669"/>
    <property type="project" value="InterPro"/>
</dbReference>
<dbReference type="InterPro" id="IPR013968">
    <property type="entry name" value="PKS_KR"/>
</dbReference>
<dbReference type="InterPro" id="IPR057326">
    <property type="entry name" value="KR_dom"/>
</dbReference>
<dbReference type="InterPro" id="IPR020841">
    <property type="entry name" value="PKS_Beta-ketoAc_synthase_dom"/>
</dbReference>
<dbReference type="FunFam" id="3.40.366.10:FF:000002">
    <property type="entry name" value="Probable polyketide synthase 2"/>
    <property type="match status" value="1"/>
</dbReference>
<evidence type="ECO:0000256" key="4">
    <source>
        <dbReference type="ARBA" id="ARBA00022857"/>
    </source>
</evidence>
<dbReference type="Pfam" id="PF00550">
    <property type="entry name" value="PP-binding"/>
    <property type="match status" value="1"/>
</dbReference>
<dbReference type="GO" id="GO:0006633">
    <property type="term" value="P:fatty acid biosynthetic process"/>
    <property type="evidence" value="ECO:0007669"/>
    <property type="project" value="TreeGrafter"/>
</dbReference>
<dbReference type="InterPro" id="IPR042104">
    <property type="entry name" value="PKS_dehydratase_sf"/>
</dbReference>
<evidence type="ECO:0000256" key="5">
    <source>
        <dbReference type="ARBA" id="ARBA00023002"/>
    </source>
</evidence>
<dbReference type="Pfam" id="PF02801">
    <property type="entry name" value="Ketoacyl-synt_C"/>
    <property type="match status" value="1"/>
</dbReference>
<organism evidence="12">
    <name type="scientific">Pestalotiopsis microspora</name>
    <dbReference type="NCBI Taxonomy" id="85828"/>
    <lineage>
        <taxon>Eukaryota</taxon>
        <taxon>Fungi</taxon>
        <taxon>Dikarya</taxon>
        <taxon>Ascomycota</taxon>
        <taxon>Pezizomycotina</taxon>
        <taxon>Sordariomycetes</taxon>
        <taxon>Xylariomycetidae</taxon>
        <taxon>Amphisphaeriales</taxon>
        <taxon>Sporocadaceae</taxon>
        <taxon>Pestalotiopsis</taxon>
    </lineage>
</organism>
<dbReference type="Gene3D" id="3.40.47.10">
    <property type="match status" value="1"/>
</dbReference>
<dbReference type="PROSITE" id="PS52004">
    <property type="entry name" value="KS3_2"/>
    <property type="match status" value="1"/>
</dbReference>
<accession>A0A1P8NTL7</accession>
<keyword evidence="1" id="KW-0596">Phosphopantetheine</keyword>
<dbReference type="InterPro" id="IPR056501">
    <property type="entry name" value="NAD-bd_HRPKS_sdrA"/>
</dbReference>
<keyword evidence="7" id="KW-0012">Acyltransferase</keyword>
<dbReference type="GO" id="GO:1901336">
    <property type="term" value="P:lactone biosynthetic process"/>
    <property type="evidence" value="ECO:0007669"/>
    <property type="project" value="UniProtKB-ARBA"/>
</dbReference>
<dbReference type="Gene3D" id="3.90.180.10">
    <property type="entry name" value="Medium-chain alcohol dehydrogenases, catalytic domain"/>
    <property type="match status" value="1"/>
</dbReference>
<dbReference type="SMART" id="SM00826">
    <property type="entry name" value="PKS_DH"/>
    <property type="match status" value="1"/>
</dbReference>
<dbReference type="SUPFAM" id="SSF55048">
    <property type="entry name" value="Probable ACP-binding domain of malonyl-CoA ACP transacylase"/>
    <property type="match status" value="1"/>
</dbReference>
<dbReference type="InterPro" id="IPR014043">
    <property type="entry name" value="Acyl_transferase_dom"/>
</dbReference>
<keyword evidence="2" id="KW-0597">Phosphoprotein</keyword>
<dbReference type="InterPro" id="IPR009081">
    <property type="entry name" value="PP-bd_ACP"/>
</dbReference>
<feature type="region of interest" description="N-terminal hotdog fold" evidence="8">
    <location>
        <begin position="948"/>
        <end position="1088"/>
    </location>
</feature>
<dbReference type="GO" id="GO:0004312">
    <property type="term" value="F:fatty acid synthase activity"/>
    <property type="evidence" value="ECO:0007669"/>
    <property type="project" value="TreeGrafter"/>
</dbReference>
<dbReference type="SMART" id="SM00823">
    <property type="entry name" value="PKS_PP"/>
    <property type="match status" value="1"/>
</dbReference>
<keyword evidence="4" id="KW-0521">NADP</keyword>
<dbReference type="InterPro" id="IPR011032">
    <property type="entry name" value="GroES-like_sf"/>
</dbReference>
<dbReference type="GO" id="GO:0030639">
    <property type="term" value="P:polyketide biosynthetic process"/>
    <property type="evidence" value="ECO:0007669"/>
    <property type="project" value="UniProtKB-ARBA"/>
</dbReference>
<feature type="domain" description="Carrier" evidence="9">
    <location>
        <begin position="2501"/>
        <end position="2579"/>
    </location>
</feature>
<dbReference type="InterPro" id="IPR016039">
    <property type="entry name" value="Thiolase-like"/>
</dbReference>
<dbReference type="Pfam" id="PF08242">
    <property type="entry name" value="Methyltransf_12"/>
    <property type="match status" value="1"/>
</dbReference>
<gene>
    <name evidence="12" type="primary">pks41</name>
</gene>
<keyword evidence="6" id="KW-0511">Multifunctional enzyme</keyword>
<keyword evidence="3" id="KW-0808">Transferase</keyword>
<evidence type="ECO:0000259" key="10">
    <source>
        <dbReference type="PROSITE" id="PS52004"/>
    </source>
</evidence>
<dbReference type="SUPFAM" id="SSF52151">
    <property type="entry name" value="FabD/lysophospholipase-like"/>
    <property type="match status" value="1"/>
</dbReference>
<dbReference type="SUPFAM" id="SSF47336">
    <property type="entry name" value="ACP-like"/>
    <property type="match status" value="1"/>
</dbReference>
<dbReference type="SUPFAM" id="SSF51735">
    <property type="entry name" value="NAD(P)-binding Rossmann-fold domains"/>
    <property type="match status" value="2"/>
</dbReference>
<dbReference type="CDD" id="cd00833">
    <property type="entry name" value="PKS"/>
    <property type="match status" value="1"/>
</dbReference>
<keyword evidence="5" id="KW-0560">Oxidoreductase</keyword>
<dbReference type="PANTHER" id="PTHR43775:SF29">
    <property type="entry name" value="ASPERFURANONE POLYKETIDE SYNTHASE AFOG-RELATED"/>
    <property type="match status" value="1"/>
</dbReference>
<evidence type="ECO:0000259" key="9">
    <source>
        <dbReference type="PROSITE" id="PS50075"/>
    </source>
</evidence>
<evidence type="ECO:0000256" key="1">
    <source>
        <dbReference type="ARBA" id="ARBA00022450"/>
    </source>
</evidence>
<evidence type="ECO:0000256" key="2">
    <source>
        <dbReference type="ARBA" id="ARBA00022553"/>
    </source>
</evidence>
<dbReference type="InterPro" id="IPR036736">
    <property type="entry name" value="ACP-like_sf"/>
</dbReference>
<dbReference type="Pfam" id="PF16197">
    <property type="entry name" value="KAsynt_C_assoc"/>
    <property type="match status" value="1"/>
</dbReference>
<feature type="active site" description="Proton donor; for dehydratase activity" evidence="8">
    <location>
        <position position="1169"/>
    </location>
</feature>
<name>A0A1P8NTL7_PESMI</name>
<proteinExistence type="evidence at transcript level"/>
<dbReference type="Pfam" id="PF23114">
    <property type="entry name" value="NAD-bd_HRPKS_sdrA"/>
    <property type="match status" value="1"/>
</dbReference>
<dbReference type="InterPro" id="IPR020807">
    <property type="entry name" value="PKS_DH"/>
</dbReference>
<dbReference type="SMART" id="SM00822">
    <property type="entry name" value="PKS_KR"/>
    <property type="match status" value="1"/>
</dbReference>